<dbReference type="AlphaFoldDB" id="D9TGF8"/>
<gene>
    <name evidence="1" type="ordered locus">COB47_2016</name>
</gene>
<sequence>MKSLVRVISAIVTICFITFLLSSSIFAVSSQQTQASLLEKTFKAELSKILNPDSPLSCDIITTSTGQKSVGYGLNLIVNRTNIYKVAFDRKNKKFFVQTKKDNANQTVFLNGQNTYTLDPKDNKYILGTIPASLWMSINMLDITISQPMSKFYQTILNYLNSQSSSIVKSAYRTTTSVGSNKINCWQLSANLPGKVLEPALKEFLSSASKSVISQLKGMLDIYLKSLTDDEKKALSSLNIDVNNLSSSEISKQIESNLSKFISSIKLDDYKISFYVDEKTGKVIKIIIKNSSAAGSGISSRIEITNILTGNEVKFPQISQNMIKQQSSQVDIVGLLKLIENFVVKMQQIK</sequence>
<reference evidence="1 2" key="1">
    <citation type="journal article" date="2010" name="J. Bacteriol.">
        <title>Complete genome sequence of the cellulolytic thermophile Caldicellulosiruptor obsidiansis OB47T.</title>
        <authorList>
            <person name="Elkins J.G."/>
            <person name="Lochner A."/>
            <person name="Hamilton-Brehm S.D."/>
            <person name="Davenport K.W."/>
            <person name="Podar M."/>
            <person name="Brown S.D."/>
            <person name="Land M.L."/>
            <person name="Hauser L.J."/>
            <person name="Klingeman D.M."/>
            <person name="Raman B."/>
            <person name="Goodwin L.A."/>
            <person name="Tapia R."/>
            <person name="Meincke L.J."/>
            <person name="Detter J.C."/>
            <person name="Bruce D.C."/>
            <person name="Han C.S."/>
            <person name="Palumbo A.V."/>
            <person name="Cottingham R.W."/>
            <person name="Keller M."/>
            <person name="Graham D.E."/>
        </authorList>
    </citation>
    <scope>NUCLEOTIDE SEQUENCE [LARGE SCALE GENOMIC DNA]</scope>
    <source>
        <strain evidence="2">ATCC BAA-2073 / strain OB47</strain>
    </source>
</reference>
<keyword evidence="2" id="KW-1185">Reference proteome</keyword>
<dbReference type="RefSeq" id="WP_013291273.1">
    <property type="nucleotide sequence ID" value="NC_014392.1"/>
</dbReference>
<dbReference type="EMBL" id="CP002164">
    <property type="protein sequence ID" value="ADL43278.1"/>
    <property type="molecule type" value="Genomic_DNA"/>
</dbReference>
<name>D9TGF8_CALOO</name>
<organism evidence="1 2">
    <name type="scientific">Caldicellulosiruptor obsidiansis (strain ATCC BAA-2073 / JCM 16842 / OB47)</name>
    <dbReference type="NCBI Taxonomy" id="608506"/>
    <lineage>
        <taxon>Bacteria</taxon>
        <taxon>Bacillati</taxon>
        <taxon>Bacillota</taxon>
        <taxon>Bacillota incertae sedis</taxon>
        <taxon>Caldicellulosiruptorales</taxon>
        <taxon>Caldicellulosiruptoraceae</taxon>
        <taxon>Caldicellulosiruptor</taxon>
    </lineage>
</organism>
<dbReference type="Proteomes" id="UP000000347">
    <property type="component" value="Chromosome"/>
</dbReference>
<dbReference type="HOGENOM" id="CLU_791507_0_0_9"/>
<evidence type="ECO:0000313" key="1">
    <source>
        <dbReference type="EMBL" id="ADL43278.1"/>
    </source>
</evidence>
<dbReference type="OrthoDB" id="1715148at2"/>
<evidence type="ECO:0000313" key="2">
    <source>
        <dbReference type="Proteomes" id="UP000000347"/>
    </source>
</evidence>
<proteinExistence type="predicted"/>
<dbReference type="KEGG" id="cob:COB47_2016"/>
<protein>
    <submittedName>
        <fullName evidence="1">Uncharacterized protein</fullName>
    </submittedName>
</protein>
<accession>D9TGF8</accession>